<feature type="transmembrane region" description="Helical" evidence="5">
    <location>
        <begin position="128"/>
        <end position="152"/>
    </location>
</feature>
<reference evidence="6" key="1">
    <citation type="submission" date="2022-03" db="EMBL/GenBank/DDBJ databases">
        <title>Genome Identification and Characterization of new species Bdellovibrio reynosense LBG001 sp. nov. from a Mexico soil sample.</title>
        <authorList>
            <person name="Camilli A."/>
            <person name="Ajao Y."/>
            <person name="Guo X."/>
        </authorList>
    </citation>
    <scope>NUCLEOTIDE SEQUENCE</scope>
    <source>
        <strain evidence="6">LBG001</strain>
    </source>
</reference>
<name>A0ABY4C4I6_9BACT</name>
<evidence type="ECO:0000256" key="3">
    <source>
        <dbReference type="ARBA" id="ARBA00022989"/>
    </source>
</evidence>
<protein>
    <submittedName>
        <fullName evidence="6">DoxX family membrane protein</fullName>
    </submittedName>
</protein>
<feature type="transmembrane region" description="Helical" evidence="5">
    <location>
        <begin position="76"/>
        <end position="96"/>
    </location>
</feature>
<proteinExistence type="predicted"/>
<evidence type="ECO:0000313" key="7">
    <source>
        <dbReference type="Proteomes" id="UP000830116"/>
    </source>
</evidence>
<dbReference type="Proteomes" id="UP000830116">
    <property type="component" value="Chromosome"/>
</dbReference>
<keyword evidence="7" id="KW-1185">Reference proteome</keyword>
<evidence type="ECO:0000256" key="2">
    <source>
        <dbReference type="ARBA" id="ARBA00022692"/>
    </source>
</evidence>
<evidence type="ECO:0000256" key="1">
    <source>
        <dbReference type="ARBA" id="ARBA00004141"/>
    </source>
</evidence>
<keyword evidence="4 5" id="KW-0472">Membrane</keyword>
<evidence type="ECO:0000256" key="5">
    <source>
        <dbReference type="SAM" id="Phobius"/>
    </source>
</evidence>
<evidence type="ECO:0000256" key="4">
    <source>
        <dbReference type="ARBA" id="ARBA00023136"/>
    </source>
</evidence>
<dbReference type="Pfam" id="PF07681">
    <property type="entry name" value="DoxX"/>
    <property type="match status" value="1"/>
</dbReference>
<dbReference type="RefSeq" id="WP_243535280.1">
    <property type="nucleotide sequence ID" value="NZ_CP093442.1"/>
</dbReference>
<organism evidence="6 7">
    <name type="scientific">Bdellovibrio reynosensis</name>
    <dbReference type="NCBI Taxonomy" id="2835041"/>
    <lineage>
        <taxon>Bacteria</taxon>
        <taxon>Pseudomonadati</taxon>
        <taxon>Bdellovibrionota</taxon>
        <taxon>Bdellovibrionia</taxon>
        <taxon>Bdellovibrionales</taxon>
        <taxon>Pseudobdellovibrionaceae</taxon>
        <taxon>Bdellovibrio</taxon>
    </lineage>
</organism>
<evidence type="ECO:0000313" key="6">
    <source>
        <dbReference type="EMBL" id="UOE99876.1"/>
    </source>
</evidence>
<accession>A0ABY4C4I6</accession>
<gene>
    <name evidence="6" type="ORF">MNR06_09220</name>
</gene>
<keyword evidence="2 5" id="KW-0812">Transmembrane</keyword>
<sequence length="160" mass="18427">MLLAFFESVKYVGHLLPISFLRIFLGYYYLEAAMVKFQGDFLSRPRIADQMAEWLPSSHAPNWFKIFANSQMIPNWQTVAFIILGIEFAVAISYIIGYVVRPVALLGVLLCITMLFISGPATEDLNKTFLAIHLILAWVGAGRCLGFDYYFFKRRRGIWW</sequence>
<feature type="transmembrane region" description="Helical" evidence="5">
    <location>
        <begin position="103"/>
        <end position="122"/>
    </location>
</feature>
<keyword evidence="3 5" id="KW-1133">Transmembrane helix</keyword>
<dbReference type="InterPro" id="IPR032808">
    <property type="entry name" value="DoxX"/>
</dbReference>
<feature type="transmembrane region" description="Helical" evidence="5">
    <location>
        <begin position="12"/>
        <end position="30"/>
    </location>
</feature>
<dbReference type="EMBL" id="CP093442">
    <property type="protein sequence ID" value="UOE99876.1"/>
    <property type="molecule type" value="Genomic_DNA"/>
</dbReference>
<comment type="subcellular location">
    <subcellularLocation>
        <location evidence="1">Membrane</location>
        <topology evidence="1">Multi-pass membrane protein</topology>
    </subcellularLocation>
</comment>